<feature type="transmembrane region" description="Helical" evidence="1">
    <location>
        <begin position="54"/>
        <end position="74"/>
    </location>
</feature>
<evidence type="ECO:0008006" key="4">
    <source>
        <dbReference type="Google" id="ProtNLM"/>
    </source>
</evidence>
<evidence type="ECO:0000313" key="3">
    <source>
        <dbReference type="Proteomes" id="UP000831304"/>
    </source>
</evidence>
<keyword evidence="1" id="KW-1133">Transmembrane helix</keyword>
<sequence>MTDRAKRRRPLARALRLAAWTAAVSFGLLLALVVAAILLTGFSESASRGWERVGALGIALLAILTFWVLLALAFEAPKVLAWKRMQRQTTDPVYLVRRPLDLPDRLTALLRSSLPAPGWEEFFIAVLADARLEVRRARGKAELLASVEWIELEGADLRAEESYVGRVDTISCASRETGEVIVLPLRARPLGTSRMRRPQLIKVLDQFERRIAASAPERQPNEAR</sequence>
<organism evidence="2 3">
    <name type="scientific">Agromyces soli</name>
    <dbReference type="NCBI Taxonomy" id="659012"/>
    <lineage>
        <taxon>Bacteria</taxon>
        <taxon>Bacillati</taxon>
        <taxon>Actinomycetota</taxon>
        <taxon>Actinomycetes</taxon>
        <taxon>Micrococcales</taxon>
        <taxon>Microbacteriaceae</taxon>
        <taxon>Agromyces</taxon>
    </lineage>
</organism>
<protein>
    <recommendedName>
        <fullName evidence="4">DUF2550 family protein</fullName>
    </recommendedName>
</protein>
<keyword evidence="1" id="KW-0812">Transmembrane</keyword>
<proteinExistence type="predicted"/>
<dbReference type="RefSeq" id="WP_243570369.1">
    <property type="nucleotide sequence ID" value="NZ_BAAARD010000001.1"/>
</dbReference>
<name>A0ABY4AXH8_9MICO</name>
<accession>A0ABY4AXH8</accession>
<keyword evidence="1" id="KW-0472">Membrane</keyword>
<keyword evidence="3" id="KW-1185">Reference proteome</keyword>
<evidence type="ECO:0000256" key="1">
    <source>
        <dbReference type="SAM" id="Phobius"/>
    </source>
</evidence>
<gene>
    <name evidence="2" type="ORF">MTP13_07105</name>
</gene>
<reference evidence="2 3" key="1">
    <citation type="submission" date="2022-03" db="EMBL/GenBank/DDBJ databases">
        <title>Agromyces sp. isolated from the gut of P. brevitarsis seulensis larvae.</title>
        <authorList>
            <person name="Won M."/>
            <person name="Kwon S.-W."/>
        </authorList>
    </citation>
    <scope>NUCLEOTIDE SEQUENCE [LARGE SCALE GENOMIC DNA]</scope>
    <source>
        <strain evidence="2 3">KACC 16215</strain>
    </source>
</reference>
<feature type="transmembrane region" description="Helical" evidence="1">
    <location>
        <begin position="20"/>
        <end position="42"/>
    </location>
</feature>
<dbReference type="EMBL" id="CP094533">
    <property type="protein sequence ID" value="UOE27539.1"/>
    <property type="molecule type" value="Genomic_DNA"/>
</dbReference>
<evidence type="ECO:0000313" key="2">
    <source>
        <dbReference type="EMBL" id="UOE27539.1"/>
    </source>
</evidence>
<dbReference type="Proteomes" id="UP000831304">
    <property type="component" value="Chromosome"/>
</dbReference>